<gene>
    <name evidence="7" type="ORF">EC973_002784</name>
</gene>
<sequence>MSAASNLLSSLKDFSQCNDSLTTLVRSLLLEPFQPDMSQPESSRQARKPSRQEFKLQATKLAPLAARIVNQNIESLSRIKQGGNSKETIPNRTAAINCLVDSAFYATAALKHMKAYTKLKPLDIEKTTSNLICKIVEVGEYGRALEELRKFRASLTKIVASPSEPFLSPNLSPDHKCVDLTREHNAPIHPFGTIPLLTTRQSSVSRHENDMLHKYGELLTFPLDTRITDSAMILLILAYQANVIRCWSDIDGSALLRHLPYYINKPGNFFEWCKHLMSIDAQTARKQLDLLHRLLIRASKRIPLSGEANSYRFHLQSMALKAGMLSGISPLPYLCDSMVRNGITFEKQEIKANKYEHLLTIVGDFMDTRKLSENELHNAREYFILCDFYAYVARKANNYNALTLALNHVMTPLRNITRKSDAFSYFHVGYAAHCRLSFGSAQIDLAISKNEFSDGMIATLKEAADYLKMFPKTLKEANLEQENSNRIMSTLCKSINAFRQSCSNLHDMIVKTPEKSTSDVTSDDNSYATPPRQLSNGEKEFGPWKEVIQTIVQVLDPCQESLSAILSTIMKKSQNDNANHMSLTKNIKLAFVDIMCLLSRIYFDVELLHTHEEAYRFLSDAEVFCRDFQFPSGYRWLSAEYYGIGTAMVTANFYSKATYALRKGCILLEKDEDRASTVAGRLHLCKRYETLGICCLKSNEFEDGIKAFRLALKRLPSTTIEVFVKHASSESISALAQQNPLIPKLIDRFLRSSIVAADQEVTFASDIMDTTTLSATQLSVLLECELKVLHALSAKMDLTRQQSKLINILLYHYTCKSYPIRRTRALLDKVRIERSKRLAPDTAIKSALESAMEAKSLLTSEVFGEDSNLVHYRQHYLALANSWIGICSHELNRDAMHMFSSAIELWRSLLSDIRPFYEASPSKEEIQLVHRNVDDIEGLYDHLRILLLTTTFHIRCLNAFGSVWSPSAVNVPDKYFKLNNGLRASDIDKTSACINIYAKLGKIYSERGYVGKASLEFSRAKSLIQTKPCSAESELTYLILHAQDLARAPNTTKRSQQILRLGKKLWDFNDERSERRPIRSARLRLTKMLTLADAYLVRSLIALNNDTLIAAIDDCKAALRTLNRCTTLIQNKISSRREDTAVQDPFGSKPIGNESDIKQRTQNDKSAATDIAFREAQWGISQKISACLRHLGRLHMIHGTWKEAQYCFEQGRLLGTKTQSKIMIYRFLIDLCDLQARSGCLEKCLASLEEAKSIRPKGEEFLYEEAILQSVIGFVKMKQNDLDSAIEIYGNVHELFESIMECKFIEGLDCIGKSGEDRSPTLKSSDVSHYNCWPLKEMQGCNDMQKAQALAQNGSASSGWELINSIQEAAATNADLTELSAISSFIRHMMACDELSQYIGIGRVPHEALVLPLLKLQQRHDYHKLEHADTSQALVEMLQRYQQGAMVSRVDVLQKLCVEMGFWVFFQHYLAHDRTFGAEYVTLCAYYLGTNIRREMQFCLEQKLSLPRAKQCLGENEWPGEFSSQDEFVMDIDSTDLFPEDPDWIQSHLQRLHGMYRGEHRLDSSSFQETFVDILPESWTVCSVTMDPHNNDLYISRMRSKETPFVVKLPLDRVIHRQTTHEVLQYNDAVTEIRDIIRLSDETIHGGKKNLDQQEINDWWMTRMQLDRRLKKLLERIENNWFSGFRGLLCGNYNEHKIELTKFQKLVTTEISSAVSEPVSVSMDVCRMMLRLGPDPRSRDVEDVIYFLTTTYKNYNLAFNVSATDIEKLTDRIRSAISAYHSCARKAGIDTMMPKPGDHVILILDKFMHMFPWESVPVMRPQAVSRLPCISFLRDRIEYGRALARGTYSGQWKDIEVDRRSAYYILNPGGDLMNTQRQFESTFQSMPGWNGIIHEKPSEMLCQQALMSKELYLYFGHSAGQSFLRGQHIRQLKRCSVALLVGCSSGALDSQGDYDPSGYVMNFLLGGSACVVANLWDVTDKSIDKVSRKIMSTWGLLGQTSCSQTKSLVESVAASRDECNLPYLIGAAPVVYGVPVYLKHL</sequence>
<reference evidence="7" key="1">
    <citation type="submission" date="2020-01" db="EMBL/GenBank/DDBJ databases">
        <title>Genome Sequencing of Three Apophysomyces-Like Fungal Strains Confirms a Novel Fungal Genus in the Mucoromycota with divergent Burkholderia-like Endosymbiotic Bacteria.</title>
        <authorList>
            <person name="Stajich J.E."/>
            <person name="Macias A.M."/>
            <person name="Carter-House D."/>
            <person name="Lovett B."/>
            <person name="Kasson L.R."/>
            <person name="Berry K."/>
            <person name="Grigoriev I."/>
            <person name="Chang Y."/>
            <person name="Spatafora J."/>
            <person name="Kasson M.T."/>
        </authorList>
    </citation>
    <scope>NUCLEOTIDE SEQUENCE</scope>
    <source>
        <strain evidence="7">NRRL A-21654</strain>
    </source>
</reference>
<dbReference type="PROSITE" id="PS51700">
    <property type="entry name" value="SEPARIN"/>
    <property type="match status" value="1"/>
</dbReference>
<evidence type="ECO:0000259" key="6">
    <source>
        <dbReference type="PROSITE" id="PS51700"/>
    </source>
</evidence>
<dbReference type="InterPro" id="IPR019734">
    <property type="entry name" value="TPR_rpt"/>
</dbReference>
<dbReference type="InterPro" id="IPR005314">
    <property type="entry name" value="Peptidase_C50"/>
</dbReference>
<evidence type="ECO:0000313" key="8">
    <source>
        <dbReference type="Proteomes" id="UP000605846"/>
    </source>
</evidence>
<keyword evidence="8" id="KW-1185">Reference proteome</keyword>
<feature type="region of interest" description="Disordered" evidence="5">
    <location>
        <begin position="513"/>
        <end position="535"/>
    </location>
</feature>
<evidence type="ECO:0000256" key="3">
    <source>
        <dbReference type="ARBA" id="ARBA00022801"/>
    </source>
</evidence>
<dbReference type="PANTHER" id="PTHR12792">
    <property type="entry name" value="EXTRA SPINDLE POLES 1-RELATED"/>
    <property type="match status" value="1"/>
</dbReference>
<dbReference type="GO" id="GO:0004197">
    <property type="term" value="F:cysteine-type endopeptidase activity"/>
    <property type="evidence" value="ECO:0007669"/>
    <property type="project" value="InterPro"/>
</dbReference>
<evidence type="ECO:0000256" key="5">
    <source>
        <dbReference type="SAM" id="MobiDB-lite"/>
    </source>
</evidence>
<evidence type="ECO:0000256" key="2">
    <source>
        <dbReference type="ARBA" id="ARBA00012489"/>
    </source>
</evidence>
<dbReference type="Proteomes" id="UP000605846">
    <property type="component" value="Unassembled WGS sequence"/>
</dbReference>
<feature type="domain" description="Peptidase C50" evidence="6">
    <location>
        <begin position="1859"/>
        <end position="1954"/>
    </location>
</feature>
<dbReference type="GO" id="GO:0072686">
    <property type="term" value="C:mitotic spindle"/>
    <property type="evidence" value="ECO:0007669"/>
    <property type="project" value="TreeGrafter"/>
</dbReference>
<evidence type="ECO:0000313" key="7">
    <source>
        <dbReference type="EMBL" id="KAF7730176.1"/>
    </source>
</evidence>
<dbReference type="SMART" id="SM00028">
    <property type="entry name" value="TPR"/>
    <property type="match status" value="3"/>
</dbReference>
<dbReference type="Pfam" id="PF03568">
    <property type="entry name" value="Separin_C"/>
    <property type="match status" value="1"/>
</dbReference>
<dbReference type="InterPro" id="IPR030397">
    <property type="entry name" value="SEPARIN_core_dom"/>
</dbReference>
<evidence type="ECO:0000256" key="4">
    <source>
        <dbReference type="ARBA" id="ARBA00022829"/>
    </source>
</evidence>
<dbReference type="GO" id="GO:0006508">
    <property type="term" value="P:proteolysis"/>
    <property type="evidence" value="ECO:0007669"/>
    <property type="project" value="InterPro"/>
</dbReference>
<dbReference type="GO" id="GO:0005737">
    <property type="term" value="C:cytoplasm"/>
    <property type="evidence" value="ECO:0007669"/>
    <property type="project" value="TreeGrafter"/>
</dbReference>
<dbReference type="PANTHER" id="PTHR12792:SF0">
    <property type="entry name" value="SEPARIN"/>
    <property type="match status" value="1"/>
</dbReference>
<feature type="compositionally biased region" description="Polar residues" evidence="5">
    <location>
        <begin position="518"/>
        <end position="535"/>
    </location>
</feature>
<accession>A0A8H7BY75</accession>
<proteinExistence type="predicted"/>
<dbReference type="GO" id="GO:0051307">
    <property type="term" value="P:meiotic chromosome separation"/>
    <property type="evidence" value="ECO:0007669"/>
    <property type="project" value="TreeGrafter"/>
</dbReference>
<dbReference type="EMBL" id="JABAYA010000018">
    <property type="protein sequence ID" value="KAF7730176.1"/>
    <property type="molecule type" value="Genomic_DNA"/>
</dbReference>
<dbReference type="OrthoDB" id="10255632at2759"/>
<dbReference type="GO" id="GO:0005634">
    <property type="term" value="C:nucleus"/>
    <property type="evidence" value="ECO:0007669"/>
    <property type="project" value="InterPro"/>
</dbReference>
<dbReference type="EC" id="3.4.22.49" evidence="2"/>
<name>A0A8H7BY75_9FUNG</name>
<comment type="caution">
    <text evidence="7">The sequence shown here is derived from an EMBL/GenBank/DDBJ whole genome shotgun (WGS) entry which is preliminary data.</text>
</comment>
<keyword evidence="4" id="KW-0159">Chromosome partition</keyword>
<dbReference type="Gene3D" id="1.25.40.10">
    <property type="entry name" value="Tetratricopeptide repeat domain"/>
    <property type="match status" value="1"/>
</dbReference>
<organism evidence="7 8">
    <name type="scientific">Apophysomyces ossiformis</name>
    <dbReference type="NCBI Taxonomy" id="679940"/>
    <lineage>
        <taxon>Eukaryota</taxon>
        <taxon>Fungi</taxon>
        <taxon>Fungi incertae sedis</taxon>
        <taxon>Mucoromycota</taxon>
        <taxon>Mucoromycotina</taxon>
        <taxon>Mucoromycetes</taxon>
        <taxon>Mucorales</taxon>
        <taxon>Mucorineae</taxon>
        <taxon>Mucoraceae</taxon>
        <taxon>Apophysomyces</taxon>
    </lineage>
</organism>
<protein>
    <recommendedName>
        <fullName evidence="2">separase</fullName>
        <ecNumber evidence="2">3.4.22.49</ecNumber>
    </recommendedName>
</protein>
<evidence type="ECO:0000256" key="1">
    <source>
        <dbReference type="ARBA" id="ARBA00000451"/>
    </source>
</evidence>
<dbReference type="InterPro" id="IPR011990">
    <property type="entry name" value="TPR-like_helical_dom_sf"/>
</dbReference>
<keyword evidence="3" id="KW-0378">Hydrolase</keyword>
<dbReference type="SUPFAM" id="SSF48452">
    <property type="entry name" value="TPR-like"/>
    <property type="match status" value="2"/>
</dbReference>
<comment type="catalytic activity">
    <reaction evidence="1">
        <text>All bonds known to be hydrolyzed by this endopeptidase have arginine in P1 and an acidic residue in P4. P6 is often occupied by an acidic residue or by a hydroxy-amino-acid residue, the phosphorylation of which enhances cleavage.</text>
        <dbReference type="EC" id="3.4.22.49"/>
    </reaction>
</comment>